<dbReference type="AlphaFoldDB" id="A0A0F8Z620"/>
<reference evidence="1" key="1">
    <citation type="journal article" date="2015" name="Nature">
        <title>Complex archaea that bridge the gap between prokaryotes and eukaryotes.</title>
        <authorList>
            <person name="Spang A."/>
            <person name="Saw J.H."/>
            <person name="Jorgensen S.L."/>
            <person name="Zaremba-Niedzwiedzka K."/>
            <person name="Martijn J."/>
            <person name="Lind A.E."/>
            <person name="van Eijk R."/>
            <person name="Schleper C."/>
            <person name="Guy L."/>
            <person name="Ettema T.J."/>
        </authorList>
    </citation>
    <scope>NUCLEOTIDE SEQUENCE</scope>
</reference>
<proteinExistence type="predicted"/>
<organism evidence="1">
    <name type="scientific">marine sediment metagenome</name>
    <dbReference type="NCBI Taxonomy" id="412755"/>
    <lineage>
        <taxon>unclassified sequences</taxon>
        <taxon>metagenomes</taxon>
        <taxon>ecological metagenomes</taxon>
    </lineage>
</organism>
<gene>
    <name evidence="1" type="ORF">LCGC14_2813530</name>
</gene>
<dbReference type="EMBL" id="LAZR01053129">
    <property type="protein sequence ID" value="KKK81430.1"/>
    <property type="molecule type" value="Genomic_DNA"/>
</dbReference>
<evidence type="ECO:0000313" key="1">
    <source>
        <dbReference type="EMBL" id="KKK81430.1"/>
    </source>
</evidence>
<comment type="caution">
    <text evidence="1">The sequence shown here is derived from an EMBL/GenBank/DDBJ whole genome shotgun (WGS) entry which is preliminary data.</text>
</comment>
<evidence type="ECO:0008006" key="2">
    <source>
        <dbReference type="Google" id="ProtNLM"/>
    </source>
</evidence>
<accession>A0A0F8Z620</accession>
<protein>
    <recommendedName>
        <fullName evidence="2">Apea-like HEPN domain-containing protein</fullName>
    </recommendedName>
</protein>
<name>A0A0F8Z620_9ZZZZ</name>
<sequence length="230" mass="27121">MNMHDDLIDDVVKILYHGIDHLEKGTNFDLQIAMISIDNAIELGVKGYLGVSTYMEFRPLLTELRQKKPNLFSRRLYQDIKYFHSIRNQIYHEVKVKKVRRRKTALYASLANQLISKLFSRHIQALFRKEDHTSILVDEFMKNWYEVMGNLSIIYAAESDIVDFSYPEDEMIDFAEYNGVIRGAEYGRLLKVSLMYDKLKNSGIIDDLIDFEKSFLRTYRILCDLNLKKK</sequence>